<keyword evidence="1" id="KW-0175">Coiled coil</keyword>
<evidence type="ECO:0000313" key="3">
    <source>
        <dbReference type="Proteomes" id="UP000198535"/>
    </source>
</evidence>
<dbReference type="EMBL" id="FOUJ01000005">
    <property type="protein sequence ID" value="SFM76481.1"/>
    <property type="molecule type" value="Genomic_DNA"/>
</dbReference>
<feature type="coiled-coil region" evidence="1">
    <location>
        <begin position="11"/>
        <end position="108"/>
    </location>
</feature>
<dbReference type="AlphaFoldDB" id="A0A1I4TIJ7"/>
<reference evidence="3" key="1">
    <citation type="submission" date="2016-10" db="EMBL/GenBank/DDBJ databases">
        <authorList>
            <person name="Varghese N."/>
            <person name="Submissions S."/>
        </authorList>
    </citation>
    <scope>NUCLEOTIDE SEQUENCE [LARGE SCALE GENOMIC DNA]</scope>
    <source>
        <strain evidence="3">Mob M</strain>
    </source>
</reference>
<sequence length="302" mass="35217">MHEMPAFLLDREDNKEMIKELNDKKTELKAQSEEYKTKRNELNAEASALASKRNELNKKTKDLINEAQEYKVLRDENNEKVKENKALRDEVNNKANDIFAKIDQIRNENNLGGPSIKDIRKEIDRLEFAQQTEVLTTNKERELVNKITELQKQYVVKKQQLEGNEELKNLLTDAQAIRDEASEFHNTLSEFAQKAQEYHDKMITTFKEADKVRAESDSAHKEFVQFQEKADEQHKLFIAAQKEIRDIDKELRKLKRGDVDGKKEAARADARKDAEDIMDKFKSGEKLTMENLMAIQRSGFLK</sequence>
<dbReference type="STRING" id="487685.SAMN04488696_2282"/>
<gene>
    <name evidence="2" type="ORF">SAMN04488696_2282</name>
</gene>
<dbReference type="Pfam" id="PF23435">
    <property type="entry name" value="DUF7121"/>
    <property type="match status" value="1"/>
</dbReference>
<proteinExistence type="predicted"/>
<evidence type="ECO:0000256" key="1">
    <source>
        <dbReference type="SAM" id="Coils"/>
    </source>
</evidence>
<dbReference type="Proteomes" id="UP000198535">
    <property type="component" value="Unassembled WGS sequence"/>
</dbReference>
<dbReference type="InterPro" id="IPR055545">
    <property type="entry name" value="DUF7121"/>
</dbReference>
<organism evidence="2 3">
    <name type="scientific">Methanolobus profundi</name>
    <dbReference type="NCBI Taxonomy" id="487685"/>
    <lineage>
        <taxon>Archaea</taxon>
        <taxon>Methanobacteriati</taxon>
        <taxon>Methanobacteriota</taxon>
        <taxon>Stenosarchaea group</taxon>
        <taxon>Methanomicrobia</taxon>
        <taxon>Methanosarcinales</taxon>
        <taxon>Methanosarcinaceae</taxon>
        <taxon>Methanolobus</taxon>
    </lineage>
</organism>
<name>A0A1I4TIJ7_9EURY</name>
<accession>A0A1I4TIJ7</accession>
<evidence type="ECO:0000313" key="2">
    <source>
        <dbReference type="EMBL" id="SFM76481.1"/>
    </source>
</evidence>
<protein>
    <submittedName>
        <fullName evidence="2">Uncharacterized coiled-coil protein, contains DUF342 domain</fullName>
    </submittedName>
</protein>
<keyword evidence="3" id="KW-1185">Reference proteome</keyword>